<dbReference type="SUPFAM" id="SSF55681">
    <property type="entry name" value="Class II aaRS and biotin synthetases"/>
    <property type="match status" value="1"/>
</dbReference>
<dbReference type="CDD" id="cd16442">
    <property type="entry name" value="BPL"/>
    <property type="match status" value="1"/>
</dbReference>
<proteinExistence type="predicted"/>
<dbReference type="GO" id="GO:0004077">
    <property type="term" value="F:biotin--[biotin carboxyl-carrier protein] ligase activity"/>
    <property type="evidence" value="ECO:0007669"/>
    <property type="project" value="InterPro"/>
</dbReference>
<sequence>MHEPARLSTDKIKQNLRTKTIGQEIIILDRTASTMDIAKKMLKEGVPEGTTIFAEEQIRGRGRSGREWSCKKGKGLLLTTVLRPVIQPEKSYLLMVFTAVAIVKTIRDIFNLPVEIDWPNDIVINKKKLGGIIVETQIHTGKPRDYIVGIGINVNLQKHELPAHIDQPATSLTIEKETFIDRTSFARALLQNLDSWYLIFKDERCEYIVEKWQEFCVNIGKKINVYYKKKNFAGIFLGIANNGDLILLLDNGHKKKFKVEHTVIENQKV</sequence>
<evidence type="ECO:0000256" key="1">
    <source>
        <dbReference type="ARBA" id="ARBA00022598"/>
    </source>
</evidence>
<accession>A0A286TYA2</accession>
<comment type="caution">
    <text evidence="3">The sequence shown here is derived from an EMBL/GenBank/DDBJ whole genome shotgun (WGS) entry which is preliminary data.</text>
</comment>
<evidence type="ECO:0000313" key="3">
    <source>
        <dbReference type="EMBL" id="GAX60791.1"/>
    </source>
</evidence>
<dbReference type="PANTHER" id="PTHR12835">
    <property type="entry name" value="BIOTIN PROTEIN LIGASE"/>
    <property type="match status" value="1"/>
</dbReference>
<dbReference type="GO" id="GO:0005737">
    <property type="term" value="C:cytoplasm"/>
    <property type="evidence" value="ECO:0007669"/>
    <property type="project" value="TreeGrafter"/>
</dbReference>
<dbReference type="Pfam" id="PF03099">
    <property type="entry name" value="BPL_LplA_LipB"/>
    <property type="match status" value="1"/>
</dbReference>
<evidence type="ECO:0000259" key="2">
    <source>
        <dbReference type="PROSITE" id="PS51733"/>
    </source>
</evidence>
<feature type="domain" description="BPL/LPL catalytic" evidence="2">
    <location>
        <begin position="10"/>
        <end position="201"/>
    </location>
</feature>
<organism evidence="3 4">
    <name type="scientific">Candidatus Scalindua japonica</name>
    <dbReference type="NCBI Taxonomy" id="1284222"/>
    <lineage>
        <taxon>Bacteria</taxon>
        <taxon>Pseudomonadati</taxon>
        <taxon>Planctomycetota</taxon>
        <taxon>Candidatus Brocadiia</taxon>
        <taxon>Candidatus Brocadiales</taxon>
        <taxon>Candidatus Scalinduaceae</taxon>
        <taxon>Candidatus Scalindua</taxon>
    </lineage>
</organism>
<name>A0A286TYA2_9BACT</name>
<dbReference type="InterPro" id="IPR045864">
    <property type="entry name" value="aa-tRNA-synth_II/BPL/LPL"/>
</dbReference>
<dbReference type="Gene3D" id="3.30.930.10">
    <property type="entry name" value="Bira Bifunctional Protein, Domain 2"/>
    <property type="match status" value="1"/>
</dbReference>
<dbReference type="EMBL" id="BAOS01000014">
    <property type="protein sequence ID" value="GAX60791.1"/>
    <property type="molecule type" value="Genomic_DNA"/>
</dbReference>
<dbReference type="PANTHER" id="PTHR12835:SF5">
    <property type="entry name" value="BIOTIN--PROTEIN LIGASE"/>
    <property type="match status" value="1"/>
</dbReference>
<dbReference type="AlphaFoldDB" id="A0A286TYA2"/>
<dbReference type="InterPro" id="IPR004143">
    <property type="entry name" value="BPL_LPL_catalytic"/>
</dbReference>
<gene>
    <name evidence="3" type="ORF">SCALIN_C14_0057</name>
</gene>
<dbReference type="InterPro" id="IPR004408">
    <property type="entry name" value="Biotin_CoA_COase_ligase"/>
</dbReference>
<dbReference type="PROSITE" id="PS51733">
    <property type="entry name" value="BPL_LPL_CATALYTIC"/>
    <property type="match status" value="1"/>
</dbReference>
<dbReference type="Proteomes" id="UP000218542">
    <property type="component" value="Unassembled WGS sequence"/>
</dbReference>
<dbReference type="NCBIfam" id="TIGR00121">
    <property type="entry name" value="birA_ligase"/>
    <property type="match status" value="1"/>
</dbReference>
<keyword evidence="4" id="KW-1185">Reference proteome</keyword>
<evidence type="ECO:0000313" key="4">
    <source>
        <dbReference type="Proteomes" id="UP000218542"/>
    </source>
</evidence>
<keyword evidence="1 3" id="KW-0436">Ligase</keyword>
<protein>
    <submittedName>
        <fullName evidence="3">Biotin-[acetyl-CoA-carboxylase] ligase</fullName>
    </submittedName>
</protein>
<reference evidence="4" key="1">
    <citation type="journal article" date="2017" name="Environ. Microbiol. Rep.">
        <title>Genetic Diversity of Marine Anaerobic Ammonium-Oxidizing Bacteria as Revealed by Genomic and Proteomic Analyses of 'Candidatus Scalindua japonica'.</title>
        <authorList>
            <person name="Oshiki M."/>
            <person name="Mizuto K."/>
            <person name="Kimura Z."/>
            <person name="Kindaichi T."/>
            <person name="Satoh H."/>
            <person name="Okabe S."/>
        </authorList>
    </citation>
    <scope>NUCLEOTIDE SEQUENCE [LARGE SCALE GENOMIC DNA]</scope>
    <source>
        <strain evidence="4">husup-a2</strain>
    </source>
</reference>